<evidence type="ECO:0000313" key="1">
    <source>
        <dbReference type="EMBL" id="APX23794.1"/>
    </source>
</evidence>
<dbReference type="EMBL" id="CP014796">
    <property type="protein sequence ID" value="APX23794.1"/>
    <property type="molecule type" value="Genomic_DNA"/>
</dbReference>
<accession>A0A1U7D6K5</accession>
<dbReference type="RefSeq" id="WP_076623728.1">
    <property type="nucleotide sequence ID" value="NZ_BMEW01000007.1"/>
</dbReference>
<dbReference type="InterPro" id="IPR019587">
    <property type="entry name" value="Polyketide_cyclase/dehydratase"/>
</dbReference>
<proteinExistence type="predicted"/>
<dbReference type="Proteomes" id="UP000186559">
    <property type="component" value="Chromosome"/>
</dbReference>
<dbReference type="Pfam" id="PF10604">
    <property type="entry name" value="Polyketide_cyc2"/>
    <property type="match status" value="1"/>
</dbReference>
<dbReference type="KEGG" id="tpro:Ga0080559_TMP2998"/>
<sequence>MELSTREDIEAPLDRVFAEATDFEQMERLIMRRGVDVRQVSGDPAAPAEGMSWHADFRFRGRAREADITLIDYDPPNAMTYRTVIGGLEAITVVDFMALSRTRTRVGLAIELKPKTLSARLVVQSMKLARGSIEKKFRVKMAEYAKDLEDRLKRSDPAGQTG</sequence>
<dbReference type="SUPFAM" id="SSF55961">
    <property type="entry name" value="Bet v1-like"/>
    <property type="match status" value="1"/>
</dbReference>
<dbReference type="STRING" id="1229727.Ga0080559_TMP2998"/>
<evidence type="ECO:0000313" key="2">
    <source>
        <dbReference type="Proteomes" id="UP000186559"/>
    </source>
</evidence>
<dbReference type="AlphaFoldDB" id="A0A1U7D6K5"/>
<gene>
    <name evidence="1" type="ORF">Ga0080559_TMP2998</name>
</gene>
<organism evidence="1 2">
    <name type="scientific">Salipiger profundus</name>
    <dbReference type="NCBI Taxonomy" id="1229727"/>
    <lineage>
        <taxon>Bacteria</taxon>
        <taxon>Pseudomonadati</taxon>
        <taxon>Pseudomonadota</taxon>
        <taxon>Alphaproteobacteria</taxon>
        <taxon>Rhodobacterales</taxon>
        <taxon>Roseobacteraceae</taxon>
        <taxon>Salipiger</taxon>
    </lineage>
</organism>
<dbReference type="InterPro" id="IPR023393">
    <property type="entry name" value="START-like_dom_sf"/>
</dbReference>
<dbReference type="Gene3D" id="3.30.530.20">
    <property type="match status" value="1"/>
</dbReference>
<protein>
    <submittedName>
        <fullName evidence="1">Polyketide cyclase / dehydrase and lipid transport</fullName>
    </submittedName>
</protein>
<reference evidence="1 2" key="1">
    <citation type="submission" date="2016-03" db="EMBL/GenBank/DDBJ databases">
        <title>Deep-sea bacteria in the southern Pacific.</title>
        <authorList>
            <person name="Tang K."/>
        </authorList>
    </citation>
    <scope>NUCLEOTIDE SEQUENCE [LARGE SCALE GENOMIC DNA]</scope>
    <source>
        <strain evidence="1 2">JLT2016</strain>
    </source>
</reference>
<dbReference type="CDD" id="cd07812">
    <property type="entry name" value="SRPBCC"/>
    <property type="match status" value="1"/>
</dbReference>
<dbReference type="OrthoDB" id="7860307at2"/>
<keyword evidence="2" id="KW-1185">Reference proteome</keyword>
<name>A0A1U7D6K5_9RHOB</name>